<comment type="caution">
    <text evidence="1">The sequence shown here is derived from an EMBL/GenBank/DDBJ whole genome shotgun (WGS) entry which is preliminary data.</text>
</comment>
<keyword evidence="2" id="KW-1185">Reference proteome</keyword>
<protein>
    <submittedName>
        <fullName evidence="1">Uncharacterized protein</fullName>
    </submittedName>
</protein>
<evidence type="ECO:0000313" key="1">
    <source>
        <dbReference type="EMBL" id="KAI3665781.1"/>
    </source>
</evidence>
<name>A0ACB8XFU2_ARCLA</name>
<dbReference type="EMBL" id="CM042064">
    <property type="protein sequence ID" value="KAI3665781.1"/>
    <property type="molecule type" value="Genomic_DNA"/>
</dbReference>
<sequence>MKLHAINEGKQRRKISSKIAPLVALTLIITILPIYYPYIFNILEKPIEISSSEDDLLDVQTTTTLSDHHPPYCNHLLPPGERKKEGDGDDLKVVVVPEKKESRKSGRRRRRRKKRKRGWGEVVLTRTGGGGGGEIKNLDEGGGGGGGGGEIKNLYDGGGGSGEIKNLDGAGGGGEIKNLDGGGGGNGSSCDLFSGEWVENPEGPYYTNASCYAIQEHQNCMKYGRPDRDFLKWRWKPHGCELPIFDPSKFLEMMRGKSLAFVGDSIARNHMQSLLCLLSRVAYPNDVSNSDDLNFRHWKYPGYDFNISIFWSPYLVNTERINKKDVTQPFKLYLDELDESWTSQIENFNYVVISAGQWFFRPTIFYSNRRVIGCLYCPESTIHHRSSTFSYRRAWRTTFKAINGLKNFKGIVFMRSFAPSHFEGGGWDKGGDCVRTKPFKNNESVMEDYSLEMYKTQLQEYIIGEREGRRKGIKITLIDVTQVMQLRPDGHPGRYDHWPLQNVAMPNDCVHWCLPGPIDAWNDLLMELIGRECNR</sequence>
<accession>A0ACB8XFU2</accession>
<evidence type="ECO:0000313" key="2">
    <source>
        <dbReference type="Proteomes" id="UP001055879"/>
    </source>
</evidence>
<proteinExistence type="predicted"/>
<gene>
    <name evidence="1" type="ORF">L6452_44414</name>
</gene>
<organism evidence="1 2">
    <name type="scientific">Arctium lappa</name>
    <name type="common">Greater burdock</name>
    <name type="synonym">Lappa major</name>
    <dbReference type="NCBI Taxonomy" id="4217"/>
    <lineage>
        <taxon>Eukaryota</taxon>
        <taxon>Viridiplantae</taxon>
        <taxon>Streptophyta</taxon>
        <taxon>Embryophyta</taxon>
        <taxon>Tracheophyta</taxon>
        <taxon>Spermatophyta</taxon>
        <taxon>Magnoliopsida</taxon>
        <taxon>eudicotyledons</taxon>
        <taxon>Gunneridae</taxon>
        <taxon>Pentapetalae</taxon>
        <taxon>asterids</taxon>
        <taxon>campanulids</taxon>
        <taxon>Asterales</taxon>
        <taxon>Asteraceae</taxon>
        <taxon>Carduoideae</taxon>
        <taxon>Cardueae</taxon>
        <taxon>Arctiinae</taxon>
        <taxon>Arctium</taxon>
    </lineage>
</organism>
<dbReference type="Proteomes" id="UP001055879">
    <property type="component" value="Linkage Group LG18"/>
</dbReference>
<reference evidence="1 2" key="2">
    <citation type="journal article" date="2022" name="Mol. Ecol. Resour.">
        <title>The genomes of chicory, endive, great burdock and yacon provide insights into Asteraceae paleo-polyploidization history and plant inulin production.</title>
        <authorList>
            <person name="Fan W."/>
            <person name="Wang S."/>
            <person name="Wang H."/>
            <person name="Wang A."/>
            <person name="Jiang F."/>
            <person name="Liu H."/>
            <person name="Zhao H."/>
            <person name="Xu D."/>
            <person name="Zhang Y."/>
        </authorList>
    </citation>
    <scope>NUCLEOTIDE SEQUENCE [LARGE SCALE GENOMIC DNA]</scope>
    <source>
        <strain evidence="2">cv. Niubang</strain>
    </source>
</reference>
<reference evidence="2" key="1">
    <citation type="journal article" date="2022" name="Mol. Ecol. Resour.">
        <title>The genomes of chicory, endive, great burdock and yacon provide insights into Asteraceae palaeo-polyploidization history and plant inulin production.</title>
        <authorList>
            <person name="Fan W."/>
            <person name="Wang S."/>
            <person name="Wang H."/>
            <person name="Wang A."/>
            <person name="Jiang F."/>
            <person name="Liu H."/>
            <person name="Zhao H."/>
            <person name="Xu D."/>
            <person name="Zhang Y."/>
        </authorList>
    </citation>
    <scope>NUCLEOTIDE SEQUENCE [LARGE SCALE GENOMIC DNA]</scope>
    <source>
        <strain evidence="2">cv. Niubang</strain>
    </source>
</reference>